<comment type="caution">
    <text evidence="1">The sequence shown here is derived from an EMBL/GenBank/DDBJ whole genome shotgun (WGS) entry which is preliminary data.</text>
</comment>
<protein>
    <submittedName>
        <fullName evidence="1">Uncharacterized protein</fullName>
    </submittedName>
</protein>
<reference evidence="1 2" key="1">
    <citation type="journal article" date="2015" name="Genome Announc.">
        <title>Expanding the biotechnology potential of lactobacilli through comparative genomics of 213 strains and associated genera.</title>
        <authorList>
            <person name="Sun Z."/>
            <person name="Harris H.M."/>
            <person name="McCann A."/>
            <person name="Guo C."/>
            <person name="Argimon S."/>
            <person name="Zhang W."/>
            <person name="Yang X."/>
            <person name="Jeffery I.B."/>
            <person name="Cooney J.C."/>
            <person name="Kagawa T.F."/>
            <person name="Liu W."/>
            <person name="Song Y."/>
            <person name="Salvetti E."/>
            <person name="Wrobel A."/>
            <person name="Rasinkangas P."/>
            <person name="Parkhill J."/>
            <person name="Rea M.C."/>
            <person name="O'Sullivan O."/>
            <person name="Ritari J."/>
            <person name="Douillard F.P."/>
            <person name="Paul Ross R."/>
            <person name="Yang R."/>
            <person name="Briner A.E."/>
            <person name="Felis G.E."/>
            <person name="de Vos W.M."/>
            <person name="Barrangou R."/>
            <person name="Klaenhammer T.R."/>
            <person name="Caufield P.W."/>
            <person name="Cui Y."/>
            <person name="Zhang H."/>
            <person name="O'Toole P.W."/>
        </authorList>
    </citation>
    <scope>NUCLEOTIDE SEQUENCE [LARGE SCALE GENOMIC DNA]</scope>
    <source>
        <strain evidence="1 2">DSM 15814</strain>
    </source>
</reference>
<dbReference type="STRING" id="1114972.FD35_GL000703"/>
<evidence type="ECO:0000313" key="2">
    <source>
        <dbReference type="Proteomes" id="UP000051999"/>
    </source>
</evidence>
<dbReference type="AlphaFoldDB" id="A0A0R1RA37"/>
<accession>A0A0R1RA37</accession>
<proteinExistence type="predicted"/>
<sequence length="113" mass="13405">MIAMNEAQLDQVAREYFDIVGNDLDLKYRLKYEKHRVRNQLLLDDILVNSIISAFDALGDVGWYSDDDPEGWQDVLNTGSMFIEFYLDWRGESKFFNKKPWSEATKLEIKYFH</sequence>
<organism evidence="1 2">
    <name type="scientific">Furfurilactobacillus rossiae DSM 15814</name>
    <dbReference type="NCBI Taxonomy" id="1114972"/>
    <lineage>
        <taxon>Bacteria</taxon>
        <taxon>Bacillati</taxon>
        <taxon>Bacillota</taxon>
        <taxon>Bacilli</taxon>
        <taxon>Lactobacillales</taxon>
        <taxon>Lactobacillaceae</taxon>
        <taxon>Furfurilactobacillus</taxon>
    </lineage>
</organism>
<name>A0A0R1RA37_9LACO</name>
<keyword evidence="2" id="KW-1185">Reference proteome</keyword>
<evidence type="ECO:0000313" key="1">
    <source>
        <dbReference type="EMBL" id="KRL54000.1"/>
    </source>
</evidence>
<dbReference type="Proteomes" id="UP000051999">
    <property type="component" value="Unassembled WGS sequence"/>
</dbReference>
<gene>
    <name evidence="1" type="ORF">FD35_GL000703</name>
</gene>
<dbReference type="EMBL" id="AZFF01000012">
    <property type="protein sequence ID" value="KRL54000.1"/>
    <property type="molecule type" value="Genomic_DNA"/>
</dbReference>
<dbReference type="PATRIC" id="fig|1114972.6.peg.703"/>